<dbReference type="Proteomes" id="UP000199323">
    <property type="component" value="Unassembled WGS sequence"/>
</dbReference>
<evidence type="ECO:0000313" key="3">
    <source>
        <dbReference type="Proteomes" id="UP000199323"/>
    </source>
</evidence>
<feature type="region of interest" description="Disordered" evidence="1">
    <location>
        <begin position="141"/>
        <end position="168"/>
    </location>
</feature>
<dbReference type="RefSeq" id="WP_093717774.1">
    <property type="nucleotide sequence ID" value="NZ_FONG01000037.1"/>
</dbReference>
<dbReference type="EMBL" id="FONG01000037">
    <property type="protein sequence ID" value="SFF91558.1"/>
    <property type="molecule type" value="Genomic_DNA"/>
</dbReference>
<dbReference type="GO" id="GO:0003677">
    <property type="term" value="F:DNA binding"/>
    <property type="evidence" value="ECO:0007669"/>
    <property type="project" value="InterPro"/>
</dbReference>
<feature type="compositionally biased region" description="Polar residues" evidence="1">
    <location>
        <begin position="334"/>
        <end position="343"/>
    </location>
</feature>
<name>A0A1I2MKG7_9ACTN</name>
<sequence length="368" mass="40215">MTTPLTCKNCGTPLPVRTTAGGRPADYCGTACRQSSYRKRRRGASTNDSATATIDAAVHDLAQDVVEEARHLLRILTRPDAPMIDPVEQAVALARSVDSLTAGLVGRARSRRIPWDVIGAALNMQPDTARRTYRADTVNRRIHNATRRDPAPPAEPPATNTPHHTRSHLAPVLSRLHRASQMPLRALAAHLGISPSQASRVLSGERFPSWWLTERFARACGADPQVLRTVWETEKLREDHPPESHEETADDDPGRRLPTALRTLHIQAGRPTPHDLASRHAGIDADQIEAAFNGDTPSWPQLARIITALSGDADYFHTLWKDQQPAGAVPVSPAATSPRTPAGSQPDDRLLQLFETFAPTLAATHPIR</sequence>
<proteinExistence type="predicted"/>
<feature type="region of interest" description="Disordered" evidence="1">
    <location>
        <begin position="327"/>
        <end position="347"/>
    </location>
</feature>
<dbReference type="SUPFAM" id="SSF47413">
    <property type="entry name" value="lambda repressor-like DNA-binding domains"/>
    <property type="match status" value="1"/>
</dbReference>
<feature type="region of interest" description="Disordered" evidence="1">
    <location>
        <begin position="234"/>
        <end position="256"/>
    </location>
</feature>
<evidence type="ECO:0000256" key="1">
    <source>
        <dbReference type="SAM" id="MobiDB-lite"/>
    </source>
</evidence>
<keyword evidence="3" id="KW-1185">Reference proteome</keyword>
<feature type="compositionally biased region" description="Basic and acidic residues" evidence="1">
    <location>
        <begin position="234"/>
        <end position="255"/>
    </location>
</feature>
<dbReference type="InterPro" id="IPR001387">
    <property type="entry name" value="Cro/C1-type_HTH"/>
</dbReference>
<dbReference type="AlphaFoldDB" id="A0A1I2MKG7"/>
<dbReference type="Pfam" id="PF13560">
    <property type="entry name" value="HTH_31"/>
    <property type="match status" value="1"/>
</dbReference>
<dbReference type="STRING" id="380248.SAMN05216251_13717"/>
<gene>
    <name evidence="2" type="ORF">SAMN05216251_13717</name>
</gene>
<organism evidence="2 3">
    <name type="scientific">Actinacidiphila alni</name>
    <dbReference type="NCBI Taxonomy" id="380248"/>
    <lineage>
        <taxon>Bacteria</taxon>
        <taxon>Bacillati</taxon>
        <taxon>Actinomycetota</taxon>
        <taxon>Actinomycetes</taxon>
        <taxon>Kitasatosporales</taxon>
        <taxon>Streptomycetaceae</taxon>
        <taxon>Actinacidiphila</taxon>
    </lineage>
</organism>
<dbReference type="OrthoDB" id="3829505at2"/>
<protein>
    <submittedName>
        <fullName evidence="2">Helix-turn-helix domain-containing protein</fullName>
    </submittedName>
</protein>
<dbReference type="InterPro" id="IPR010982">
    <property type="entry name" value="Lambda_DNA-bd_dom_sf"/>
</dbReference>
<evidence type="ECO:0000313" key="2">
    <source>
        <dbReference type="EMBL" id="SFF91558.1"/>
    </source>
</evidence>
<reference evidence="2 3" key="1">
    <citation type="submission" date="2016-10" db="EMBL/GenBank/DDBJ databases">
        <authorList>
            <person name="de Groot N.N."/>
        </authorList>
    </citation>
    <scope>NUCLEOTIDE SEQUENCE [LARGE SCALE GENOMIC DNA]</scope>
    <source>
        <strain evidence="2 3">CGMCC 4.3510</strain>
    </source>
</reference>
<accession>A0A1I2MKG7</accession>
<dbReference type="Gene3D" id="1.10.260.40">
    <property type="entry name" value="lambda repressor-like DNA-binding domains"/>
    <property type="match status" value="1"/>
</dbReference>
<dbReference type="CDD" id="cd00093">
    <property type="entry name" value="HTH_XRE"/>
    <property type="match status" value="1"/>
</dbReference>